<keyword evidence="2" id="KW-1185">Reference proteome</keyword>
<sequence length="193" mass="22171">MRMNTRIKWRMQYIKLELVEVIFVLSVVLGSCYALMMQQERATLFVLLNDFFRGNTQGKLENIQIVKIVYHYCIQLFMIWLMGLFTLTLPLALFLLGSMIFSYAYTITVLLLGYGGMGLALSIIHFGIQGTLLVGIGIIIGKEAIKNRLQFDKMLVQNYYWLLLPVFLGSCLIAGIEMVKICKFSYIIELLNK</sequence>
<proteinExistence type="predicted"/>
<gene>
    <name evidence="1" type="ORF">CS063_04030</name>
</gene>
<dbReference type="Proteomes" id="UP000224460">
    <property type="component" value="Unassembled WGS sequence"/>
</dbReference>
<accession>A0AC61DFR9</accession>
<evidence type="ECO:0000313" key="1">
    <source>
        <dbReference type="EMBL" id="PHV71735.1"/>
    </source>
</evidence>
<evidence type="ECO:0000313" key="2">
    <source>
        <dbReference type="Proteomes" id="UP000224460"/>
    </source>
</evidence>
<name>A0AC61DFR9_9FIRM</name>
<protein>
    <submittedName>
        <fullName evidence="1">Uncharacterized protein</fullName>
    </submittedName>
</protein>
<organism evidence="1 2">
    <name type="scientific">Sporanaerobium hydrogeniformans</name>
    <dbReference type="NCBI Taxonomy" id="3072179"/>
    <lineage>
        <taxon>Bacteria</taxon>
        <taxon>Bacillati</taxon>
        <taxon>Bacillota</taxon>
        <taxon>Clostridia</taxon>
        <taxon>Lachnospirales</taxon>
        <taxon>Lachnospiraceae</taxon>
        <taxon>Sporanaerobium</taxon>
    </lineage>
</organism>
<comment type="caution">
    <text evidence="1">The sequence shown here is derived from an EMBL/GenBank/DDBJ whole genome shotgun (WGS) entry which is preliminary data.</text>
</comment>
<dbReference type="EMBL" id="PEDL01000002">
    <property type="protein sequence ID" value="PHV71735.1"/>
    <property type="molecule type" value="Genomic_DNA"/>
</dbReference>
<reference evidence="1" key="1">
    <citation type="submission" date="2017-10" db="EMBL/GenBank/DDBJ databases">
        <title>Genome sequence of cellulolytic Lachnospiraceae bacterium XHS1971 isolated from hotspring sediment.</title>
        <authorList>
            <person name="Vasudevan G."/>
            <person name="Joshi A.J."/>
            <person name="Hivarkar S."/>
            <person name="Lanjekar V.B."/>
            <person name="Dhakephalkar P.K."/>
            <person name="Dagar S."/>
        </authorList>
    </citation>
    <scope>NUCLEOTIDE SEQUENCE</scope>
    <source>
        <strain evidence="1">XHS1971</strain>
    </source>
</reference>